<protein>
    <recommendedName>
        <fullName evidence="2">Heterokaryon incompatibility domain-containing protein</fullName>
    </recommendedName>
</protein>
<dbReference type="OrthoDB" id="47007at2759"/>
<sequence length="709" mass="80604">MKNIPTPNQTRNDFQQPTPSGSNTSRLLLATEHVKFSPRLLCRVCGNFDPKFSQDGESHQTEWAKIEYNIPDETPATERMVEKSEILLEAAGNGCPHCVMVKLALGALHPGWETDSTFIHIFLAAGLPVVVRLQFGYTTIAVEGGKEYNVTVLDDSKPPIEIEIYRPVILDNQRLTRDAALVENVGFAEEIPRHARDQQCFDFIEENITTCIKEHRCGIDGPLPLLPDRIIWIKANNESHIQLIEPKNIRAPFIALSYCWGPRSPNIYLTNTSNLNTRKAGIEFNDLPPLFQDIVDIARALRIEYIWIDRLCIIQGDDGDFGSQAPKMGEIYGNAALTISAASATTENDRILVPRDDKWLANTANLNIKGIGSRELRFRRRSYPLGTENLGGDYGKVSTRAWIWQERLLARRTVFFTPAALKFECRHHSIWEGFNKSYAGYSWSARLNNVTHLAWTALVEEFMKRDITRPSDRLPAMDAVMKRIEKSTEGSPFWGLWSNTLIESLSWRAHRDTQPNKVHNECWMNPGFYAPTWSWASVDGPISYATIKSLDSSPIQWDLECRSLNEASGLISVVGHIVFLQLHVTIERRQQYDQTIMEDKFMYEYRVMGLHKEKGILIKPDVPLKPWSGNIDSQYVSTVIRVPYGESPPEQSWTSRCACLLIGKGEKRRVVLFLGRSLRVPGAWERIGMDDGHFSTRFSESQRSTIHIA</sequence>
<dbReference type="InterPro" id="IPR010730">
    <property type="entry name" value="HET"/>
</dbReference>
<dbReference type="Pfam" id="PF06985">
    <property type="entry name" value="HET"/>
    <property type="match status" value="1"/>
</dbReference>
<gene>
    <name evidence="3" type="ORF">OIDMADRAFT_160752</name>
</gene>
<dbReference type="Proteomes" id="UP000054321">
    <property type="component" value="Unassembled WGS sequence"/>
</dbReference>
<keyword evidence="4" id="KW-1185">Reference proteome</keyword>
<evidence type="ECO:0000259" key="2">
    <source>
        <dbReference type="Pfam" id="PF06985"/>
    </source>
</evidence>
<dbReference type="STRING" id="913774.A0A0C3CW28"/>
<dbReference type="HOGENOM" id="CLU_002639_8_8_1"/>
<organism evidence="3 4">
    <name type="scientific">Oidiodendron maius (strain Zn)</name>
    <dbReference type="NCBI Taxonomy" id="913774"/>
    <lineage>
        <taxon>Eukaryota</taxon>
        <taxon>Fungi</taxon>
        <taxon>Dikarya</taxon>
        <taxon>Ascomycota</taxon>
        <taxon>Pezizomycotina</taxon>
        <taxon>Leotiomycetes</taxon>
        <taxon>Leotiomycetes incertae sedis</taxon>
        <taxon>Myxotrichaceae</taxon>
        <taxon>Oidiodendron</taxon>
    </lineage>
</organism>
<proteinExistence type="predicted"/>
<evidence type="ECO:0000256" key="1">
    <source>
        <dbReference type="SAM" id="MobiDB-lite"/>
    </source>
</evidence>
<dbReference type="PANTHER" id="PTHR33112">
    <property type="entry name" value="DOMAIN PROTEIN, PUTATIVE-RELATED"/>
    <property type="match status" value="1"/>
</dbReference>
<dbReference type="AlphaFoldDB" id="A0A0C3CW28"/>
<dbReference type="EMBL" id="KN832874">
    <property type="protein sequence ID" value="KIN03179.1"/>
    <property type="molecule type" value="Genomic_DNA"/>
</dbReference>
<evidence type="ECO:0000313" key="3">
    <source>
        <dbReference type="EMBL" id="KIN03179.1"/>
    </source>
</evidence>
<feature type="region of interest" description="Disordered" evidence="1">
    <location>
        <begin position="1"/>
        <end position="24"/>
    </location>
</feature>
<evidence type="ECO:0000313" key="4">
    <source>
        <dbReference type="Proteomes" id="UP000054321"/>
    </source>
</evidence>
<reference evidence="3 4" key="1">
    <citation type="submission" date="2014-04" db="EMBL/GenBank/DDBJ databases">
        <authorList>
            <consortium name="DOE Joint Genome Institute"/>
            <person name="Kuo A."/>
            <person name="Martino E."/>
            <person name="Perotto S."/>
            <person name="Kohler A."/>
            <person name="Nagy L.G."/>
            <person name="Floudas D."/>
            <person name="Copeland A."/>
            <person name="Barry K.W."/>
            <person name="Cichocki N."/>
            <person name="Veneault-Fourrey C."/>
            <person name="LaButti K."/>
            <person name="Lindquist E.A."/>
            <person name="Lipzen A."/>
            <person name="Lundell T."/>
            <person name="Morin E."/>
            <person name="Murat C."/>
            <person name="Sun H."/>
            <person name="Tunlid A."/>
            <person name="Henrissat B."/>
            <person name="Grigoriev I.V."/>
            <person name="Hibbett D.S."/>
            <person name="Martin F."/>
            <person name="Nordberg H.P."/>
            <person name="Cantor M.N."/>
            <person name="Hua S.X."/>
        </authorList>
    </citation>
    <scope>NUCLEOTIDE SEQUENCE [LARGE SCALE GENOMIC DNA]</scope>
    <source>
        <strain evidence="3 4">Zn</strain>
    </source>
</reference>
<feature type="domain" description="Heterokaryon incompatibility" evidence="2">
    <location>
        <begin position="253"/>
        <end position="406"/>
    </location>
</feature>
<name>A0A0C3CW28_OIDMZ</name>
<accession>A0A0C3CW28</accession>
<dbReference type="InParanoid" id="A0A0C3CW28"/>
<reference evidence="4" key="2">
    <citation type="submission" date="2015-01" db="EMBL/GenBank/DDBJ databases">
        <title>Evolutionary Origins and Diversification of the Mycorrhizal Mutualists.</title>
        <authorList>
            <consortium name="DOE Joint Genome Institute"/>
            <consortium name="Mycorrhizal Genomics Consortium"/>
            <person name="Kohler A."/>
            <person name="Kuo A."/>
            <person name="Nagy L.G."/>
            <person name="Floudas D."/>
            <person name="Copeland A."/>
            <person name="Barry K.W."/>
            <person name="Cichocki N."/>
            <person name="Veneault-Fourrey C."/>
            <person name="LaButti K."/>
            <person name="Lindquist E.A."/>
            <person name="Lipzen A."/>
            <person name="Lundell T."/>
            <person name="Morin E."/>
            <person name="Murat C."/>
            <person name="Riley R."/>
            <person name="Ohm R."/>
            <person name="Sun H."/>
            <person name="Tunlid A."/>
            <person name="Henrissat B."/>
            <person name="Grigoriev I.V."/>
            <person name="Hibbett D.S."/>
            <person name="Martin F."/>
        </authorList>
    </citation>
    <scope>NUCLEOTIDE SEQUENCE [LARGE SCALE GENOMIC DNA]</scope>
    <source>
        <strain evidence="4">Zn</strain>
    </source>
</reference>
<dbReference type="PANTHER" id="PTHR33112:SF9">
    <property type="entry name" value="HETEROKARYON INCOMPATIBILITY DOMAIN-CONTAINING PROTEIN"/>
    <property type="match status" value="1"/>
</dbReference>